<keyword evidence="2" id="KW-1185">Reference proteome</keyword>
<gene>
    <name evidence="1" type="ORF">EF384_04770</name>
</gene>
<dbReference type="InterPro" id="IPR050583">
    <property type="entry name" value="Mycobacterial_A85_antigen"/>
</dbReference>
<dbReference type="EMBL" id="RKMG01000011">
    <property type="protein sequence ID" value="RPA60661.1"/>
    <property type="molecule type" value="Genomic_DNA"/>
</dbReference>
<dbReference type="OrthoDB" id="9784036at2"/>
<protein>
    <submittedName>
        <fullName evidence="1">Alpha/beta hydrolase</fullName>
    </submittedName>
</protein>
<keyword evidence="1" id="KW-0378">Hydrolase</keyword>
<dbReference type="Pfam" id="PF00756">
    <property type="entry name" value="Esterase"/>
    <property type="match status" value="1"/>
</dbReference>
<name>A0A3N4GNE4_9LACT</name>
<comment type="caution">
    <text evidence="1">The sequence shown here is derived from an EMBL/GenBank/DDBJ whole genome shotgun (WGS) entry which is preliminary data.</text>
</comment>
<reference evidence="1 2" key="1">
    <citation type="submission" date="2018-11" db="EMBL/GenBank/DDBJ databases">
        <title>Aerococcus sp. SJQ22, whole genome shotgun sequence.</title>
        <authorList>
            <person name="Sun L."/>
            <person name="Gao X."/>
            <person name="Chen W."/>
            <person name="Huang K."/>
        </authorList>
    </citation>
    <scope>NUCLEOTIDE SEQUENCE [LARGE SCALE GENOMIC DNA]</scope>
    <source>
        <strain evidence="1 2">SJQ22</strain>
    </source>
</reference>
<accession>A0A3N4GNE4</accession>
<evidence type="ECO:0000313" key="2">
    <source>
        <dbReference type="Proteomes" id="UP000273977"/>
    </source>
</evidence>
<dbReference type="InterPro" id="IPR000801">
    <property type="entry name" value="Esterase-like"/>
</dbReference>
<dbReference type="GO" id="GO:0016787">
    <property type="term" value="F:hydrolase activity"/>
    <property type="evidence" value="ECO:0007669"/>
    <property type="project" value="UniProtKB-KW"/>
</dbReference>
<organism evidence="1 2">
    <name type="scientific">Aerococcus agrisoli</name>
    <dbReference type="NCBI Taxonomy" id="2487350"/>
    <lineage>
        <taxon>Bacteria</taxon>
        <taxon>Bacillati</taxon>
        <taxon>Bacillota</taxon>
        <taxon>Bacilli</taxon>
        <taxon>Lactobacillales</taxon>
        <taxon>Aerococcaceae</taxon>
        <taxon>Aerococcus</taxon>
    </lineage>
</organism>
<dbReference type="Gene3D" id="3.40.50.1820">
    <property type="entry name" value="alpha/beta hydrolase"/>
    <property type="match status" value="1"/>
</dbReference>
<proteinExistence type="predicted"/>
<dbReference type="PANTHER" id="PTHR48098:SF6">
    <property type="entry name" value="FERRI-BACILLIBACTIN ESTERASE BESA"/>
    <property type="match status" value="1"/>
</dbReference>
<dbReference type="PANTHER" id="PTHR48098">
    <property type="entry name" value="ENTEROCHELIN ESTERASE-RELATED"/>
    <property type="match status" value="1"/>
</dbReference>
<evidence type="ECO:0000313" key="1">
    <source>
        <dbReference type="EMBL" id="RPA60661.1"/>
    </source>
</evidence>
<sequence length="246" mass="28279">MFEQFAFYFPAKDVDKQIHLYLPDNYEESKEHFPVVYMYDGHNLFFDEDATYGTSWGLLDFMDSYDKQVIIVGIECSHEEGERIREYCPYPVDTQYFGHVAGYGDVYMDWLVNELKPFIDDNYPTIPDREATAIAGSSMGGLMAFYSVIAHNDVFSKAGALSPAFGFAVPELEAEIAQHEIDPDTRVFFSYGDEEVNFERLKPTATFNDAIIEAGGETHVHIEEGGDHSEATWRKQNRLYMDFLWK</sequence>
<dbReference type="Proteomes" id="UP000273977">
    <property type="component" value="Unassembled WGS sequence"/>
</dbReference>
<dbReference type="SUPFAM" id="SSF53474">
    <property type="entry name" value="alpha/beta-Hydrolases"/>
    <property type="match status" value="1"/>
</dbReference>
<dbReference type="RefSeq" id="WP_123779841.1">
    <property type="nucleotide sequence ID" value="NZ_RKMG01000011.1"/>
</dbReference>
<dbReference type="AlphaFoldDB" id="A0A3N4GNE4"/>
<dbReference type="InterPro" id="IPR029058">
    <property type="entry name" value="AB_hydrolase_fold"/>
</dbReference>